<evidence type="ECO:0000256" key="1">
    <source>
        <dbReference type="ARBA" id="ARBA00001962"/>
    </source>
</evidence>
<proteinExistence type="inferred from homology"/>
<dbReference type="SUPFAM" id="SSF56796">
    <property type="entry name" value="Dehydroquinate synthase-like"/>
    <property type="match status" value="1"/>
</dbReference>
<dbReference type="InterPro" id="IPR044731">
    <property type="entry name" value="BDH-like"/>
</dbReference>
<dbReference type="AlphaFoldDB" id="A0A1T4V5J9"/>
<evidence type="ECO:0000313" key="6">
    <source>
        <dbReference type="EMBL" id="SKA60229.1"/>
    </source>
</evidence>
<protein>
    <submittedName>
        <fullName evidence="6">Uncharacterized protein</fullName>
    </submittedName>
</protein>
<dbReference type="InterPro" id="IPR001670">
    <property type="entry name" value="ADH_Fe/GldA"/>
</dbReference>
<dbReference type="GO" id="GO:1990362">
    <property type="term" value="F:butanol dehydrogenase (NAD+) activity"/>
    <property type="evidence" value="ECO:0007669"/>
    <property type="project" value="InterPro"/>
</dbReference>
<reference evidence="7" key="1">
    <citation type="submission" date="2017-02" db="EMBL/GenBank/DDBJ databases">
        <authorList>
            <person name="Varghese N."/>
            <person name="Submissions S."/>
        </authorList>
    </citation>
    <scope>NUCLEOTIDE SEQUENCE [LARGE SCALE GENOMIC DNA]</scope>
    <source>
        <strain evidence="7">DSM 3072</strain>
    </source>
</reference>
<dbReference type="GO" id="GO:1990002">
    <property type="term" value="F:methylglyoxal reductase (NADPH) (acetol producing) activity"/>
    <property type="evidence" value="ECO:0007669"/>
    <property type="project" value="TreeGrafter"/>
</dbReference>
<dbReference type="GO" id="GO:0008106">
    <property type="term" value="F:alcohol dehydrogenase (NADP+) activity"/>
    <property type="evidence" value="ECO:0007669"/>
    <property type="project" value="TreeGrafter"/>
</dbReference>
<dbReference type="EMBL" id="FUXX01000010">
    <property type="protein sequence ID" value="SKA60229.1"/>
    <property type="molecule type" value="Genomic_DNA"/>
</dbReference>
<dbReference type="Proteomes" id="UP000242432">
    <property type="component" value="Unassembled WGS sequence"/>
</dbReference>
<evidence type="ECO:0000256" key="2">
    <source>
        <dbReference type="ARBA" id="ARBA00007358"/>
    </source>
</evidence>
<dbReference type="Pfam" id="PF25137">
    <property type="entry name" value="ADH_Fe_C"/>
    <property type="match status" value="1"/>
</dbReference>
<comment type="similarity">
    <text evidence="2">Belongs to the iron-containing alcohol dehydrogenase family.</text>
</comment>
<organism evidence="6 7">
    <name type="scientific">Succinivibrio dextrinosolvens DSM 3072</name>
    <dbReference type="NCBI Taxonomy" id="1123324"/>
    <lineage>
        <taxon>Bacteria</taxon>
        <taxon>Pseudomonadati</taxon>
        <taxon>Pseudomonadota</taxon>
        <taxon>Gammaproteobacteria</taxon>
        <taxon>Aeromonadales</taxon>
        <taxon>Succinivibrionaceae</taxon>
        <taxon>Succinivibrio</taxon>
    </lineage>
</organism>
<evidence type="ECO:0000259" key="5">
    <source>
        <dbReference type="Pfam" id="PF25137"/>
    </source>
</evidence>
<dbReference type="Gene3D" id="3.40.50.1970">
    <property type="match status" value="1"/>
</dbReference>
<name>A0A1T4V5J9_9GAMM</name>
<feature type="domain" description="Fe-containing alcohol dehydrogenase-like C-terminal" evidence="5">
    <location>
        <begin position="188"/>
        <end position="392"/>
    </location>
</feature>
<evidence type="ECO:0000256" key="3">
    <source>
        <dbReference type="ARBA" id="ARBA00023002"/>
    </source>
</evidence>
<dbReference type="PANTHER" id="PTHR43633">
    <property type="entry name" value="ALCOHOL DEHYDROGENASE YQHD"/>
    <property type="match status" value="1"/>
</dbReference>
<dbReference type="CDD" id="cd08187">
    <property type="entry name" value="BDH"/>
    <property type="match status" value="1"/>
</dbReference>
<evidence type="ECO:0000259" key="4">
    <source>
        <dbReference type="Pfam" id="PF00465"/>
    </source>
</evidence>
<gene>
    <name evidence="6" type="ORF">SAMN02745213_00838</name>
</gene>
<keyword evidence="7" id="KW-1185">Reference proteome</keyword>
<dbReference type="FunFam" id="3.40.50.1970:FF:000003">
    <property type="entry name" value="Alcohol dehydrogenase, iron-containing"/>
    <property type="match status" value="1"/>
</dbReference>
<comment type="cofactor">
    <cofactor evidence="1">
        <name>Fe cation</name>
        <dbReference type="ChEBI" id="CHEBI:24875"/>
    </cofactor>
</comment>
<dbReference type="Gene3D" id="1.20.1090.10">
    <property type="entry name" value="Dehydroquinate synthase-like - alpha domain"/>
    <property type="match status" value="1"/>
</dbReference>
<dbReference type="InterPro" id="IPR056798">
    <property type="entry name" value="ADH_Fe_C"/>
</dbReference>
<dbReference type="RefSeq" id="WP_200805014.1">
    <property type="nucleotide sequence ID" value="NZ_FUXX01000010.1"/>
</dbReference>
<feature type="domain" description="Alcohol dehydrogenase iron-type/glycerol dehydrogenase GldA" evidence="4">
    <location>
        <begin position="9"/>
        <end position="177"/>
    </location>
</feature>
<accession>A0A1T4V5J9</accession>
<dbReference type="PANTHER" id="PTHR43633:SF1">
    <property type="entry name" value="ALCOHOL DEHYDROGENASE YQHD"/>
    <property type="match status" value="1"/>
</dbReference>
<evidence type="ECO:0000313" key="7">
    <source>
        <dbReference type="Proteomes" id="UP000242432"/>
    </source>
</evidence>
<dbReference type="GO" id="GO:0005829">
    <property type="term" value="C:cytosol"/>
    <property type="evidence" value="ECO:0007669"/>
    <property type="project" value="TreeGrafter"/>
</dbReference>
<keyword evidence="3" id="KW-0560">Oxidoreductase</keyword>
<dbReference type="GO" id="GO:0046872">
    <property type="term" value="F:metal ion binding"/>
    <property type="evidence" value="ECO:0007669"/>
    <property type="project" value="InterPro"/>
</dbReference>
<sequence length="393" mass="43417">MKFTFQNTTKVYFGDEELENLAPELLNLGKKVLLVYGGGSIKKNGLYDKIISNLKNSGIETFELSGVEPNPRHTTVNKGVKICRENNISAILAVGGGSTIDCSKGISATVFSKTDNVWDLVEGKYPIEKTLPIVTVLTLSATGSEMDCGSVLSNMELNIKSGLIHENIRPKVSFEDPKITYSVNEYQTASGSADIMSHIFDVAYLSKQKQMEMLVNIQEEVLRTVIKYTPIALENPSDYEARANLMWASSWALNDFMYCGVMQSPILHAIEHELSAFYDITHGHGLAILTPNYLRYIINDETAPVIYRLGVNCLNVKSGLEAKEGAKLTADALAKLYFETFRLPSRLSDLGIDDSKFEVMAHNCCNGLFGQGKLSALATLEERDVVEILKMSL</sequence>
<dbReference type="Pfam" id="PF00465">
    <property type="entry name" value="Fe-ADH"/>
    <property type="match status" value="1"/>
</dbReference>